<feature type="compositionally biased region" description="Polar residues" evidence="1">
    <location>
        <begin position="10"/>
        <end position="29"/>
    </location>
</feature>
<dbReference type="CDD" id="cd21037">
    <property type="entry name" value="MLKL_NTD"/>
    <property type="match status" value="1"/>
</dbReference>
<dbReference type="HOGENOM" id="CLU_711843_0_0_1"/>
<name>S7RLY5_GLOTA</name>
<proteinExistence type="predicted"/>
<dbReference type="InterPro" id="IPR059179">
    <property type="entry name" value="MLKL-like_MCAfunc"/>
</dbReference>
<gene>
    <name evidence="2" type="ORF">GLOTRDRAFT_129684</name>
</gene>
<dbReference type="Proteomes" id="UP000030669">
    <property type="component" value="Unassembled WGS sequence"/>
</dbReference>
<dbReference type="RefSeq" id="XP_007866535.1">
    <property type="nucleotide sequence ID" value="XM_007868344.1"/>
</dbReference>
<evidence type="ECO:0000313" key="3">
    <source>
        <dbReference type="Proteomes" id="UP000030669"/>
    </source>
</evidence>
<organism evidence="2 3">
    <name type="scientific">Gloeophyllum trabeum (strain ATCC 11539 / FP-39264 / Madison 617)</name>
    <name type="common">Brown rot fungus</name>
    <dbReference type="NCBI Taxonomy" id="670483"/>
    <lineage>
        <taxon>Eukaryota</taxon>
        <taxon>Fungi</taxon>
        <taxon>Dikarya</taxon>
        <taxon>Basidiomycota</taxon>
        <taxon>Agaricomycotina</taxon>
        <taxon>Agaricomycetes</taxon>
        <taxon>Gloeophyllales</taxon>
        <taxon>Gloeophyllaceae</taxon>
        <taxon>Gloeophyllum</taxon>
    </lineage>
</organism>
<dbReference type="OMA" id="DIQKYSQ"/>
<dbReference type="OrthoDB" id="3248304at2759"/>
<accession>S7RLY5</accession>
<feature type="region of interest" description="Disordered" evidence="1">
    <location>
        <begin position="329"/>
        <end position="350"/>
    </location>
</feature>
<dbReference type="KEGG" id="gtr:GLOTRDRAFT_129684"/>
<keyword evidence="3" id="KW-1185">Reference proteome</keyword>
<dbReference type="STRING" id="670483.S7RLY5"/>
<evidence type="ECO:0000256" key="1">
    <source>
        <dbReference type="SAM" id="MobiDB-lite"/>
    </source>
</evidence>
<protein>
    <submittedName>
        <fullName evidence="2">Uncharacterized protein</fullName>
    </submittedName>
</protein>
<dbReference type="GeneID" id="19301989"/>
<evidence type="ECO:0000313" key="2">
    <source>
        <dbReference type="EMBL" id="EPQ55410.1"/>
    </source>
</evidence>
<feature type="compositionally biased region" description="Polar residues" evidence="1">
    <location>
        <begin position="330"/>
        <end position="348"/>
    </location>
</feature>
<dbReference type="AlphaFoldDB" id="S7RLY5"/>
<dbReference type="EMBL" id="KB469302">
    <property type="protein sequence ID" value="EPQ55410.1"/>
    <property type="molecule type" value="Genomic_DNA"/>
</dbReference>
<feature type="region of interest" description="Disordered" evidence="1">
    <location>
        <begin position="1"/>
        <end position="29"/>
    </location>
</feature>
<reference evidence="2 3" key="1">
    <citation type="journal article" date="2012" name="Science">
        <title>The Paleozoic origin of enzymatic lignin decomposition reconstructed from 31 fungal genomes.</title>
        <authorList>
            <person name="Floudas D."/>
            <person name="Binder M."/>
            <person name="Riley R."/>
            <person name="Barry K."/>
            <person name="Blanchette R.A."/>
            <person name="Henrissat B."/>
            <person name="Martinez A.T."/>
            <person name="Otillar R."/>
            <person name="Spatafora J.W."/>
            <person name="Yadav J.S."/>
            <person name="Aerts A."/>
            <person name="Benoit I."/>
            <person name="Boyd A."/>
            <person name="Carlson A."/>
            <person name="Copeland A."/>
            <person name="Coutinho P.M."/>
            <person name="de Vries R.P."/>
            <person name="Ferreira P."/>
            <person name="Findley K."/>
            <person name="Foster B."/>
            <person name="Gaskell J."/>
            <person name="Glotzer D."/>
            <person name="Gorecki P."/>
            <person name="Heitman J."/>
            <person name="Hesse C."/>
            <person name="Hori C."/>
            <person name="Igarashi K."/>
            <person name="Jurgens J.A."/>
            <person name="Kallen N."/>
            <person name="Kersten P."/>
            <person name="Kohler A."/>
            <person name="Kuees U."/>
            <person name="Kumar T.K.A."/>
            <person name="Kuo A."/>
            <person name="LaButti K."/>
            <person name="Larrondo L.F."/>
            <person name="Lindquist E."/>
            <person name="Ling A."/>
            <person name="Lombard V."/>
            <person name="Lucas S."/>
            <person name="Lundell T."/>
            <person name="Martin R."/>
            <person name="McLaughlin D.J."/>
            <person name="Morgenstern I."/>
            <person name="Morin E."/>
            <person name="Murat C."/>
            <person name="Nagy L.G."/>
            <person name="Nolan M."/>
            <person name="Ohm R.A."/>
            <person name="Patyshakuliyeva A."/>
            <person name="Rokas A."/>
            <person name="Ruiz-Duenas F.J."/>
            <person name="Sabat G."/>
            <person name="Salamov A."/>
            <person name="Samejima M."/>
            <person name="Schmutz J."/>
            <person name="Slot J.C."/>
            <person name="St John F."/>
            <person name="Stenlid J."/>
            <person name="Sun H."/>
            <person name="Sun S."/>
            <person name="Syed K."/>
            <person name="Tsang A."/>
            <person name="Wiebenga A."/>
            <person name="Young D."/>
            <person name="Pisabarro A."/>
            <person name="Eastwood D.C."/>
            <person name="Martin F."/>
            <person name="Cullen D."/>
            <person name="Grigoriev I.V."/>
            <person name="Hibbett D.S."/>
        </authorList>
    </citation>
    <scope>NUCLEOTIDE SEQUENCE [LARGE SCALE GENOMIC DNA]</scope>
    <source>
        <strain evidence="2 3">ATCC 11539</strain>
    </source>
</reference>
<sequence length="388" mass="42842">MPARSGPQALPSSRATQPSLPAPMENTSPSIVDELRQPMEFDISTSTLKQVASSLSDTAESLEQFPFLKTIGGLMGQVISIIADMRGNSEEWERLGKWSQEILRSLHTKLENSADSLDDSIRQSFENAIRTSKQLVDCARSEQARGLALQVLSHETDKDLQASFRQVLDGMFDTLQLDLASTIMVKTAQIDRKVGNIHDSHELERLEKHTVRGAEWSYNLGCLPGTREHILAEIREWIQEPLAMSDSPPIGYLCGIAGLKKTSISHSISQWLHDEGLLGAGFFFSRDDPSGRRYGLDDVFLAIAYNLANNYQAYGQQLGLSLAGSIPATPDQQFRPNHGSTLTSSGSVSPDIDDPETALNTMYFALLSQAYDSLPRRRLKEVFSAVLT</sequence>